<reference evidence="9" key="1">
    <citation type="submission" date="2018-05" db="EMBL/GenBank/DDBJ databases">
        <authorList>
            <person name="Lanie J.A."/>
            <person name="Ng W.-L."/>
            <person name="Kazmierczak K.M."/>
            <person name="Andrzejewski T.M."/>
            <person name="Davidsen T.M."/>
            <person name="Wayne K.J."/>
            <person name="Tettelin H."/>
            <person name="Glass J.I."/>
            <person name="Rusch D."/>
            <person name="Podicherti R."/>
            <person name="Tsui H.-C.T."/>
            <person name="Winkler M.E."/>
        </authorList>
    </citation>
    <scope>NUCLEOTIDE SEQUENCE</scope>
</reference>
<keyword evidence="5" id="KW-0406">Ion transport</keyword>
<evidence type="ECO:0000256" key="5">
    <source>
        <dbReference type="ARBA" id="ARBA00023065"/>
    </source>
</evidence>
<dbReference type="PANTHER" id="PTHR11693">
    <property type="entry name" value="ATP SYNTHASE GAMMA CHAIN"/>
    <property type="match status" value="1"/>
</dbReference>
<sequence length="199" mass="22829">MAGAFNANIIRRAEEEISETGQENVDLICIGRKGRDHFRVRGYEIIRDFTDFWSDLSFKHAVDFGGEIVSHFTDREVDRVRVLYSWFRNVATQEIRVEDLLPLTYEENSVKAVDRLYEPSKEGIVHSLIPRHLNVQMWKYLLESFAGEQASRMVAMDNATENAQEMIKNLTLDFNKARQAAITKEMLEIVGGAEALATN</sequence>
<dbReference type="InterPro" id="IPR000131">
    <property type="entry name" value="ATP_synth_F1_gsu"/>
</dbReference>
<dbReference type="InterPro" id="IPR035968">
    <property type="entry name" value="ATP_synth_F1_ATPase_gsu"/>
</dbReference>
<dbReference type="PROSITE" id="PS00153">
    <property type="entry name" value="ATPASE_GAMMA"/>
    <property type="match status" value="1"/>
</dbReference>
<evidence type="ECO:0000256" key="1">
    <source>
        <dbReference type="ARBA" id="ARBA00004170"/>
    </source>
</evidence>
<dbReference type="SUPFAM" id="SSF52943">
    <property type="entry name" value="ATP synthase (F1-ATPase), gamma subunit"/>
    <property type="match status" value="1"/>
</dbReference>
<keyword evidence="4" id="KW-0375">Hydrogen ion transport</keyword>
<dbReference type="InterPro" id="IPR023632">
    <property type="entry name" value="ATP_synth_F1_gsu_CS"/>
</dbReference>
<proteinExistence type="inferred from homology"/>
<keyword evidence="8" id="KW-0066">ATP synthesis</keyword>
<organism evidence="9">
    <name type="scientific">marine metagenome</name>
    <dbReference type="NCBI Taxonomy" id="408172"/>
    <lineage>
        <taxon>unclassified sequences</taxon>
        <taxon>metagenomes</taxon>
        <taxon>ecological metagenomes</taxon>
    </lineage>
</organism>
<dbReference type="GO" id="GO:0045259">
    <property type="term" value="C:proton-transporting ATP synthase complex"/>
    <property type="evidence" value="ECO:0007669"/>
    <property type="project" value="UniProtKB-KW"/>
</dbReference>
<dbReference type="PANTHER" id="PTHR11693:SF22">
    <property type="entry name" value="ATP SYNTHASE SUBUNIT GAMMA, MITOCHONDRIAL"/>
    <property type="match status" value="1"/>
</dbReference>
<comment type="similarity">
    <text evidence="2">Belongs to the ATPase gamma chain family.</text>
</comment>
<dbReference type="PRINTS" id="PR00126">
    <property type="entry name" value="ATPASEGAMMA"/>
</dbReference>
<evidence type="ECO:0000256" key="4">
    <source>
        <dbReference type="ARBA" id="ARBA00022781"/>
    </source>
</evidence>
<dbReference type="GO" id="GO:0046933">
    <property type="term" value="F:proton-transporting ATP synthase activity, rotational mechanism"/>
    <property type="evidence" value="ECO:0007669"/>
    <property type="project" value="InterPro"/>
</dbReference>
<keyword evidence="7" id="KW-0139">CF(1)</keyword>
<evidence type="ECO:0000313" key="9">
    <source>
        <dbReference type="EMBL" id="SVC98445.1"/>
    </source>
</evidence>
<evidence type="ECO:0000256" key="7">
    <source>
        <dbReference type="ARBA" id="ARBA00023196"/>
    </source>
</evidence>
<accession>A0A382RMS4</accession>
<protein>
    <submittedName>
        <fullName evidence="9">Uncharacterized protein</fullName>
    </submittedName>
</protein>
<evidence type="ECO:0000256" key="2">
    <source>
        <dbReference type="ARBA" id="ARBA00007681"/>
    </source>
</evidence>
<gene>
    <name evidence="9" type="ORF">METZ01_LOCUS351299</name>
</gene>
<dbReference type="NCBIfam" id="TIGR01146">
    <property type="entry name" value="ATPsyn_F1gamma"/>
    <property type="match status" value="1"/>
</dbReference>
<dbReference type="AlphaFoldDB" id="A0A382RMS4"/>
<dbReference type="Gene3D" id="3.40.1380.10">
    <property type="match status" value="1"/>
</dbReference>
<keyword evidence="3" id="KW-0813">Transport</keyword>
<comment type="subcellular location">
    <subcellularLocation>
        <location evidence="1">Membrane</location>
        <topology evidence="1">Peripheral membrane protein</topology>
    </subcellularLocation>
</comment>
<dbReference type="EMBL" id="UINC01122561">
    <property type="protein sequence ID" value="SVC98445.1"/>
    <property type="molecule type" value="Genomic_DNA"/>
</dbReference>
<dbReference type="CDD" id="cd12151">
    <property type="entry name" value="F1-ATPase_gamma"/>
    <property type="match status" value="1"/>
</dbReference>
<keyword evidence="6" id="KW-0472">Membrane</keyword>
<dbReference type="Pfam" id="PF00231">
    <property type="entry name" value="ATP-synt"/>
    <property type="match status" value="1"/>
</dbReference>
<dbReference type="Gene3D" id="1.10.287.80">
    <property type="entry name" value="ATP synthase, gamma subunit, helix hairpin domain"/>
    <property type="match status" value="1"/>
</dbReference>
<name>A0A382RMS4_9ZZZZ</name>
<evidence type="ECO:0000256" key="8">
    <source>
        <dbReference type="ARBA" id="ARBA00023310"/>
    </source>
</evidence>
<evidence type="ECO:0000256" key="6">
    <source>
        <dbReference type="ARBA" id="ARBA00023136"/>
    </source>
</evidence>
<evidence type="ECO:0000256" key="3">
    <source>
        <dbReference type="ARBA" id="ARBA00022448"/>
    </source>
</evidence>